<evidence type="ECO:0000259" key="5">
    <source>
        <dbReference type="Pfam" id="PF01555"/>
    </source>
</evidence>
<dbReference type="PROSITE" id="PS00092">
    <property type="entry name" value="N6_MTASE"/>
    <property type="match status" value="1"/>
</dbReference>
<dbReference type="InterPro" id="IPR029063">
    <property type="entry name" value="SAM-dependent_MTases_sf"/>
</dbReference>
<evidence type="ECO:0000313" key="8">
    <source>
        <dbReference type="Proteomes" id="UP000645966"/>
    </source>
</evidence>
<comment type="caution">
    <text evidence="7">The sequence shown here is derived from an EMBL/GenBank/DDBJ whole genome shotgun (WGS) entry which is preliminary data.</text>
</comment>
<dbReference type="GO" id="GO:0003677">
    <property type="term" value="F:DNA binding"/>
    <property type="evidence" value="ECO:0007669"/>
    <property type="project" value="InterPro"/>
</dbReference>
<comment type="similarity">
    <text evidence="1">Belongs to the N(4)/N(6)-methyltransferase family.</text>
</comment>
<dbReference type="RefSeq" id="WP_198737481.1">
    <property type="nucleotide sequence ID" value="NZ_JAEIOS010000009.1"/>
</dbReference>
<accession>A0A934I3H2</accession>
<dbReference type="EMBL" id="JAEIOS010000009">
    <property type="protein sequence ID" value="MBI8988441.1"/>
    <property type="molecule type" value="Genomic_DNA"/>
</dbReference>
<evidence type="ECO:0000256" key="4">
    <source>
        <dbReference type="ARBA" id="ARBA00022691"/>
    </source>
</evidence>
<gene>
    <name evidence="7" type="ORF">JDV75_01490</name>
</gene>
<dbReference type="SUPFAM" id="SSF53335">
    <property type="entry name" value="S-adenosyl-L-methionine-dependent methyltransferases"/>
    <property type="match status" value="1"/>
</dbReference>
<dbReference type="InterPro" id="IPR002295">
    <property type="entry name" value="N4/N6-MTase_EcoPI_Mod-like"/>
</dbReference>
<keyword evidence="4" id="KW-0949">S-adenosyl-L-methionine</keyword>
<evidence type="ECO:0000259" key="6">
    <source>
        <dbReference type="Pfam" id="PF18273"/>
    </source>
</evidence>
<dbReference type="InterPro" id="IPR002941">
    <property type="entry name" value="DNA_methylase_N4/N6"/>
</dbReference>
<organism evidence="7 8">
    <name type="scientific">Corynebacterium meridianum</name>
    <dbReference type="NCBI Taxonomy" id="2765363"/>
    <lineage>
        <taxon>Bacteria</taxon>
        <taxon>Bacillati</taxon>
        <taxon>Actinomycetota</taxon>
        <taxon>Actinomycetes</taxon>
        <taxon>Mycobacteriales</taxon>
        <taxon>Corynebacteriaceae</taxon>
        <taxon>Corynebacterium</taxon>
    </lineage>
</organism>
<feature type="domain" description="DNA methylase N-4/N-6" evidence="5">
    <location>
        <begin position="118"/>
        <end position="451"/>
    </location>
</feature>
<dbReference type="Proteomes" id="UP000645966">
    <property type="component" value="Unassembled WGS sequence"/>
</dbReference>
<evidence type="ECO:0000256" key="3">
    <source>
        <dbReference type="ARBA" id="ARBA00022679"/>
    </source>
</evidence>
<dbReference type="GO" id="GO:0032259">
    <property type="term" value="P:methylation"/>
    <property type="evidence" value="ECO:0007669"/>
    <property type="project" value="UniProtKB-KW"/>
</dbReference>
<dbReference type="PRINTS" id="PR00506">
    <property type="entry name" value="D21N6MTFRASE"/>
</dbReference>
<keyword evidence="3" id="KW-0808">Transferase</keyword>
<name>A0A934I3H2_9CORY</name>
<evidence type="ECO:0000256" key="1">
    <source>
        <dbReference type="ARBA" id="ARBA00006594"/>
    </source>
</evidence>
<proteinExistence type="inferred from homology"/>
<dbReference type="AlphaFoldDB" id="A0A934I3H2"/>
<dbReference type="GO" id="GO:0008170">
    <property type="term" value="F:N-methyltransferase activity"/>
    <property type="evidence" value="ECO:0007669"/>
    <property type="project" value="InterPro"/>
</dbReference>
<dbReference type="Gene3D" id="3.40.50.150">
    <property type="entry name" value="Vaccinia Virus protein VP39"/>
    <property type="match status" value="1"/>
</dbReference>
<evidence type="ECO:0000313" key="7">
    <source>
        <dbReference type="EMBL" id="MBI8988441.1"/>
    </source>
</evidence>
<reference evidence="7" key="1">
    <citation type="submission" date="2020-12" db="EMBL/GenBank/DDBJ databases">
        <title>Genome public.</title>
        <authorList>
            <person name="Sun Q."/>
        </authorList>
    </citation>
    <scope>NUCLEOTIDE SEQUENCE</scope>
    <source>
        <strain evidence="7">CCM 8863</strain>
    </source>
</reference>
<keyword evidence="2" id="KW-0489">Methyltransferase</keyword>
<feature type="domain" description="Type III R-M EcoP15I C-terminal" evidence="6">
    <location>
        <begin position="552"/>
        <end position="641"/>
    </location>
</feature>
<protein>
    <submittedName>
        <fullName evidence="7">Site-specific DNA-methyltransferase</fullName>
    </submittedName>
</protein>
<sequence length="651" mass="71536">MIRESHEANETTRPNDFELARLRTALPEYFDKDGDFMLDRLQDALSDADVSMTREGYELKFLGKSYAKYLTSTRTETVMVPDLKHNSEAANAESENLYIVGDNLDALKHLSGSYAGQVNCIYIDPPYNTGSDGFVYVDDFGFTVKDLVGKVGLGEDEAERVMALQGKSSHSAWLTFMYPRLQLAKELLADDGVIFVSIDDNEQANLKALCDEVFGEQNFVATFAWRTDGNLDNQATVKINHEYVHMYAKRASDMIIAGVKDLNLPDESKLFNAEIRNSVVKNGPKNPVSEIVLEPGFPAGFEAGIIPARTDKFPNYDVDLVVEGGKLMNRVVARTGWANGALLRSFIAGEYASVVDSKGQDTTFELTTTGAIDNVKIRRADQQHILTVLMNLGTVETAGNALAEMGCPFPYPKPVPLIKYLVSFAPNDALVLDFFSGSATTAHAVMELNAEDTGTRRYIAVQWPEKVRPGSKAASAGFSTIDQLGRTRIQASAQQVRQQTNAAIDDGFRLFRVERPSARTLDQLQSFDPNEDGVMLAGDFVSKFASSGAPGDQVALSTWLVQDGFGLTPEVSDVELDDYKLQVCEDSGYVIKPGLDSDGVMALVAKLEAGELDLKRLVVFGYSVPFSVMHELKQNLKSLRSGQSVSVIERY</sequence>
<dbReference type="PIRSF" id="PIRSF015855">
    <property type="entry name" value="TypeIII_Mtase_mKpnI"/>
    <property type="match status" value="1"/>
</dbReference>
<dbReference type="InterPro" id="IPR041405">
    <property type="entry name" value="T3RM_EcoP15I_C"/>
</dbReference>
<keyword evidence="8" id="KW-1185">Reference proteome</keyword>
<dbReference type="Pfam" id="PF18273">
    <property type="entry name" value="T3RM_EcoP15I_C"/>
    <property type="match status" value="1"/>
</dbReference>
<dbReference type="InterPro" id="IPR002052">
    <property type="entry name" value="DNA_methylase_N6_adenine_CS"/>
</dbReference>
<evidence type="ECO:0000256" key="2">
    <source>
        <dbReference type="ARBA" id="ARBA00022603"/>
    </source>
</evidence>
<dbReference type="Pfam" id="PF01555">
    <property type="entry name" value="N6_N4_Mtase"/>
    <property type="match status" value="1"/>
</dbReference>